<dbReference type="InterPro" id="IPR016181">
    <property type="entry name" value="Acyl_CoA_acyltransferase"/>
</dbReference>
<organism evidence="4 5">
    <name type="scientific">Bosea lathyri</name>
    <dbReference type="NCBI Taxonomy" id="1036778"/>
    <lineage>
        <taxon>Bacteria</taxon>
        <taxon>Pseudomonadati</taxon>
        <taxon>Pseudomonadota</taxon>
        <taxon>Alphaproteobacteria</taxon>
        <taxon>Hyphomicrobiales</taxon>
        <taxon>Boseaceae</taxon>
        <taxon>Bosea</taxon>
    </lineage>
</organism>
<protein>
    <submittedName>
        <fullName evidence="4">Protein N-acetyltransferase, RimJ/RimL family</fullName>
    </submittedName>
</protein>
<evidence type="ECO:0000256" key="1">
    <source>
        <dbReference type="ARBA" id="ARBA00022679"/>
    </source>
</evidence>
<dbReference type="CDD" id="cd04301">
    <property type="entry name" value="NAT_SF"/>
    <property type="match status" value="1"/>
</dbReference>
<evidence type="ECO:0000313" key="4">
    <source>
        <dbReference type="EMBL" id="SEG04262.1"/>
    </source>
</evidence>
<dbReference type="OrthoDB" id="9799092at2"/>
<gene>
    <name evidence="4" type="ORF">SAMN04488115_10314</name>
</gene>
<dbReference type="Gene3D" id="3.40.630.30">
    <property type="match status" value="1"/>
</dbReference>
<dbReference type="PANTHER" id="PTHR43420">
    <property type="entry name" value="ACETYLTRANSFERASE"/>
    <property type="match status" value="1"/>
</dbReference>
<proteinExistence type="predicted"/>
<dbReference type="PANTHER" id="PTHR43420:SF47">
    <property type="entry name" value="N-ACETYLTRANSFERASE DOMAIN-CONTAINING PROTEIN"/>
    <property type="match status" value="1"/>
</dbReference>
<dbReference type="GO" id="GO:0016747">
    <property type="term" value="F:acyltransferase activity, transferring groups other than amino-acyl groups"/>
    <property type="evidence" value="ECO:0007669"/>
    <property type="project" value="InterPro"/>
</dbReference>
<reference evidence="4 5" key="1">
    <citation type="submission" date="2016-10" db="EMBL/GenBank/DDBJ databases">
        <authorList>
            <person name="de Groot N.N."/>
        </authorList>
    </citation>
    <scope>NUCLEOTIDE SEQUENCE [LARGE SCALE GENOMIC DNA]</scope>
    <source>
        <strain evidence="4 5">DSM 26656</strain>
    </source>
</reference>
<name>A0A1H5WXP9_9HYPH</name>
<keyword evidence="5" id="KW-1185">Reference proteome</keyword>
<dbReference type="RefSeq" id="WP_160115686.1">
    <property type="nucleotide sequence ID" value="NZ_FNUY01000003.1"/>
</dbReference>
<dbReference type="InterPro" id="IPR000182">
    <property type="entry name" value="GNAT_dom"/>
</dbReference>
<feature type="domain" description="N-acetyltransferase" evidence="3">
    <location>
        <begin position="3"/>
        <end position="167"/>
    </location>
</feature>
<dbReference type="Pfam" id="PF00583">
    <property type="entry name" value="Acetyltransf_1"/>
    <property type="match status" value="1"/>
</dbReference>
<accession>A0A1H5WXP9</accession>
<dbReference type="InterPro" id="IPR050680">
    <property type="entry name" value="YpeA/RimI_acetyltransf"/>
</dbReference>
<sequence>MPVKIKPLNATHAEAYRNLRLQALATAPEAFGASHAEEAARPVSAFAERIAPPEPSRVFGAFAGNQLVGIAGFMAATSPKSRHKGTLWGVYVAPEQRGRGIARGLVEAVIAHAARHVVMLQANVVSTNQHARTLYERLGFQTYGIETKALCVDGVFHDEALLALDLSLGS</sequence>
<dbReference type="Proteomes" id="UP000236743">
    <property type="component" value="Unassembled WGS sequence"/>
</dbReference>
<keyword evidence="2" id="KW-0012">Acyltransferase</keyword>
<evidence type="ECO:0000259" key="3">
    <source>
        <dbReference type="PROSITE" id="PS51186"/>
    </source>
</evidence>
<dbReference type="SUPFAM" id="SSF55729">
    <property type="entry name" value="Acyl-CoA N-acyltransferases (Nat)"/>
    <property type="match status" value="1"/>
</dbReference>
<dbReference type="PROSITE" id="PS51186">
    <property type="entry name" value="GNAT"/>
    <property type="match status" value="1"/>
</dbReference>
<evidence type="ECO:0000256" key="2">
    <source>
        <dbReference type="ARBA" id="ARBA00023315"/>
    </source>
</evidence>
<keyword evidence="1 4" id="KW-0808">Transferase</keyword>
<dbReference type="EMBL" id="FNUY01000003">
    <property type="protein sequence ID" value="SEG04262.1"/>
    <property type="molecule type" value="Genomic_DNA"/>
</dbReference>
<dbReference type="AlphaFoldDB" id="A0A1H5WXP9"/>
<evidence type="ECO:0000313" key="5">
    <source>
        <dbReference type="Proteomes" id="UP000236743"/>
    </source>
</evidence>